<dbReference type="Gene3D" id="1.20.120.1750">
    <property type="match status" value="1"/>
</dbReference>
<dbReference type="SMART" id="SM00647">
    <property type="entry name" value="IBR"/>
    <property type="match status" value="2"/>
</dbReference>
<keyword evidence="6" id="KW-0863">Zinc-finger</keyword>
<dbReference type="GO" id="GO:0008270">
    <property type="term" value="F:zinc ion binding"/>
    <property type="evidence" value="ECO:0007669"/>
    <property type="project" value="UniProtKB-KW"/>
</dbReference>
<dbReference type="InterPro" id="IPR002867">
    <property type="entry name" value="IBR_dom"/>
</dbReference>
<evidence type="ECO:0000256" key="5">
    <source>
        <dbReference type="ARBA" id="ARBA00022737"/>
    </source>
</evidence>
<evidence type="ECO:0000256" key="4">
    <source>
        <dbReference type="ARBA" id="ARBA00022723"/>
    </source>
</evidence>
<feature type="compositionally biased region" description="Polar residues" evidence="9">
    <location>
        <begin position="197"/>
        <end position="211"/>
    </location>
</feature>
<evidence type="ECO:0000256" key="8">
    <source>
        <dbReference type="ARBA" id="ARBA00022833"/>
    </source>
</evidence>
<keyword evidence="12" id="KW-1185">Reference proteome</keyword>
<dbReference type="Proteomes" id="UP000054018">
    <property type="component" value="Unassembled WGS sequence"/>
</dbReference>
<dbReference type="AlphaFoldDB" id="A0A0C9ZG44"/>
<dbReference type="CDD" id="cd22584">
    <property type="entry name" value="Rcat_RBR_unk"/>
    <property type="match status" value="1"/>
</dbReference>
<evidence type="ECO:0000313" key="11">
    <source>
        <dbReference type="EMBL" id="KIK28291.1"/>
    </source>
</evidence>
<feature type="domain" description="RING-type" evidence="10">
    <location>
        <begin position="241"/>
        <end position="477"/>
    </location>
</feature>
<dbReference type="PANTHER" id="PTHR11685">
    <property type="entry name" value="RBR FAMILY RING FINGER AND IBR DOMAIN-CONTAINING"/>
    <property type="match status" value="1"/>
</dbReference>
<dbReference type="InterPro" id="IPR044066">
    <property type="entry name" value="TRIAD_supradom"/>
</dbReference>
<feature type="region of interest" description="Disordered" evidence="9">
    <location>
        <begin position="194"/>
        <end position="217"/>
    </location>
</feature>
<dbReference type="GO" id="GO:0061630">
    <property type="term" value="F:ubiquitin protein ligase activity"/>
    <property type="evidence" value="ECO:0007669"/>
    <property type="project" value="UniProtKB-EC"/>
</dbReference>
<dbReference type="Pfam" id="PF01485">
    <property type="entry name" value="IBR"/>
    <property type="match status" value="2"/>
</dbReference>
<dbReference type="GO" id="GO:0016567">
    <property type="term" value="P:protein ubiquitination"/>
    <property type="evidence" value="ECO:0007669"/>
    <property type="project" value="InterPro"/>
</dbReference>
<reference evidence="11 12" key="1">
    <citation type="submission" date="2014-04" db="EMBL/GenBank/DDBJ databases">
        <authorList>
            <consortium name="DOE Joint Genome Institute"/>
            <person name="Kuo A."/>
            <person name="Kohler A."/>
            <person name="Costa M.D."/>
            <person name="Nagy L.G."/>
            <person name="Floudas D."/>
            <person name="Copeland A."/>
            <person name="Barry K.W."/>
            <person name="Cichocki N."/>
            <person name="Veneault-Fourrey C."/>
            <person name="LaButti K."/>
            <person name="Lindquist E.A."/>
            <person name="Lipzen A."/>
            <person name="Lundell T."/>
            <person name="Morin E."/>
            <person name="Murat C."/>
            <person name="Sun H."/>
            <person name="Tunlid A."/>
            <person name="Henrissat B."/>
            <person name="Grigoriev I.V."/>
            <person name="Hibbett D.S."/>
            <person name="Martin F."/>
            <person name="Nordberg H.P."/>
            <person name="Cantor M.N."/>
            <person name="Hua S.X."/>
        </authorList>
    </citation>
    <scope>NUCLEOTIDE SEQUENCE [LARGE SCALE GENOMIC DNA]</scope>
    <source>
        <strain evidence="11 12">441</strain>
    </source>
</reference>
<name>A0A0C9ZG44_9AGAM</name>
<keyword evidence="8" id="KW-0862">Zinc</keyword>
<dbReference type="HOGENOM" id="CLU_030441_0_0_1"/>
<proteinExistence type="predicted"/>
<dbReference type="EMBL" id="KN833693">
    <property type="protein sequence ID" value="KIK28291.1"/>
    <property type="molecule type" value="Genomic_DNA"/>
</dbReference>
<evidence type="ECO:0000256" key="2">
    <source>
        <dbReference type="ARBA" id="ARBA00012251"/>
    </source>
</evidence>
<evidence type="ECO:0000256" key="6">
    <source>
        <dbReference type="ARBA" id="ARBA00022771"/>
    </source>
</evidence>
<evidence type="ECO:0000256" key="3">
    <source>
        <dbReference type="ARBA" id="ARBA00022679"/>
    </source>
</evidence>
<organism evidence="11 12">
    <name type="scientific">Pisolithus microcarpus 441</name>
    <dbReference type="NCBI Taxonomy" id="765257"/>
    <lineage>
        <taxon>Eukaryota</taxon>
        <taxon>Fungi</taxon>
        <taxon>Dikarya</taxon>
        <taxon>Basidiomycota</taxon>
        <taxon>Agaricomycotina</taxon>
        <taxon>Agaricomycetes</taxon>
        <taxon>Agaricomycetidae</taxon>
        <taxon>Boletales</taxon>
        <taxon>Sclerodermatineae</taxon>
        <taxon>Pisolithaceae</taxon>
        <taxon>Pisolithus</taxon>
    </lineage>
</organism>
<dbReference type="PROSITE" id="PS51873">
    <property type="entry name" value="TRIAD"/>
    <property type="match status" value="1"/>
</dbReference>
<keyword evidence="5" id="KW-0677">Repeat</keyword>
<comment type="catalytic activity">
    <reaction evidence="1">
        <text>[E2 ubiquitin-conjugating enzyme]-S-ubiquitinyl-L-cysteine + [acceptor protein]-L-lysine = [E2 ubiquitin-conjugating enzyme]-L-cysteine + [acceptor protein]-N(6)-ubiquitinyl-L-lysine.</text>
        <dbReference type="EC" id="2.3.2.31"/>
    </reaction>
</comment>
<reference evidence="12" key="2">
    <citation type="submission" date="2015-01" db="EMBL/GenBank/DDBJ databases">
        <title>Evolutionary Origins and Diversification of the Mycorrhizal Mutualists.</title>
        <authorList>
            <consortium name="DOE Joint Genome Institute"/>
            <consortium name="Mycorrhizal Genomics Consortium"/>
            <person name="Kohler A."/>
            <person name="Kuo A."/>
            <person name="Nagy L.G."/>
            <person name="Floudas D."/>
            <person name="Copeland A."/>
            <person name="Barry K.W."/>
            <person name="Cichocki N."/>
            <person name="Veneault-Fourrey C."/>
            <person name="LaButti K."/>
            <person name="Lindquist E.A."/>
            <person name="Lipzen A."/>
            <person name="Lundell T."/>
            <person name="Morin E."/>
            <person name="Murat C."/>
            <person name="Riley R."/>
            <person name="Ohm R."/>
            <person name="Sun H."/>
            <person name="Tunlid A."/>
            <person name="Henrissat B."/>
            <person name="Grigoriev I.V."/>
            <person name="Hibbett D.S."/>
            <person name="Martin F."/>
        </authorList>
    </citation>
    <scope>NUCLEOTIDE SEQUENCE [LARGE SCALE GENOMIC DNA]</scope>
    <source>
        <strain evidence="12">441</strain>
    </source>
</reference>
<evidence type="ECO:0000256" key="9">
    <source>
        <dbReference type="SAM" id="MobiDB-lite"/>
    </source>
</evidence>
<evidence type="ECO:0000313" key="12">
    <source>
        <dbReference type="Proteomes" id="UP000054018"/>
    </source>
</evidence>
<keyword evidence="7" id="KW-0833">Ubl conjugation pathway</keyword>
<dbReference type="CDD" id="cd22582">
    <property type="entry name" value="BRcat_RBR_unk"/>
    <property type="match status" value="1"/>
</dbReference>
<dbReference type="OrthoDB" id="9977870at2759"/>
<dbReference type="STRING" id="765257.A0A0C9ZG44"/>
<dbReference type="EC" id="2.3.2.31" evidence="2"/>
<evidence type="ECO:0000259" key="10">
    <source>
        <dbReference type="PROSITE" id="PS51873"/>
    </source>
</evidence>
<dbReference type="InterPro" id="IPR031127">
    <property type="entry name" value="E3_UB_ligase_RBR"/>
</dbReference>
<sequence length="632" mass="70795">METRSSDGTFLHLHSFHSDSQQHIPNSKMTTSSSTASDLGSNLLIAHLIDQDLQALTDAQVAENVQLESVLAISAFRNGALPRFTRRVEEAEGVPHDAATAMGIFLSDARLASDYAVAEALQAAQESAFTAGQQLAQKLAAEEKKIALDSEFARRLQAAIDDGADDADGVKDVESLLGREEVQRIFAADHNFKGKGTSRSACSLGNDSSSAKGKGRMVATDNVLESPSDDEHDETNHQPSPYLSCGICFEPFQATHSPMAASKTATSSSRLNFGLHLPCPEEHAYCQPCLSHYIMSKLDPDDNHNGVLQTIVFPIKCPGCHQGVWEEGISDEVAGRILSEKDMALWHAQKLYDSMEKHYCPNQRCSALVQVEEDPNEPMAVCPQCRETICVPCNVLWHHELTCEEFQDLPEDERSPEDQSVLLLAKAKNWRRCPACSRLVELTYGCNHITCYCGTHFCHRCGGKFPIATCVSLNKRVSWLALWDRMASRCTRKPSCELWDENMLLEEQERVRVVERERQQQLRQPVPVQALEPPPPYRPARVEERNDLEWLRNPKHMGGGHPFTSRMIRGLTCGYCRARANSLADLLYHLEHVWDHPVFACCGRFFPREIDFDRHCSSRVKGGRHEHRVVRP</sequence>
<evidence type="ECO:0000256" key="1">
    <source>
        <dbReference type="ARBA" id="ARBA00001798"/>
    </source>
</evidence>
<keyword evidence="4" id="KW-0479">Metal-binding</keyword>
<gene>
    <name evidence="11" type="ORF">PISMIDRAFT_610824</name>
</gene>
<keyword evidence="3" id="KW-0808">Transferase</keyword>
<protein>
    <recommendedName>
        <fullName evidence="2">RBR-type E3 ubiquitin transferase</fullName>
        <ecNumber evidence="2">2.3.2.31</ecNumber>
    </recommendedName>
</protein>
<evidence type="ECO:0000256" key="7">
    <source>
        <dbReference type="ARBA" id="ARBA00022786"/>
    </source>
</evidence>
<dbReference type="SUPFAM" id="SSF57850">
    <property type="entry name" value="RING/U-box"/>
    <property type="match status" value="3"/>
</dbReference>
<accession>A0A0C9ZG44</accession>